<dbReference type="GO" id="GO:0000166">
    <property type="term" value="F:nucleotide binding"/>
    <property type="evidence" value="ECO:0007669"/>
    <property type="project" value="UniProtKB-KW"/>
</dbReference>
<feature type="domain" description="RdRp catalytic" evidence="17">
    <location>
        <begin position="857"/>
        <end position="972"/>
    </location>
</feature>
<dbReference type="GO" id="GO:0016020">
    <property type="term" value="C:membrane"/>
    <property type="evidence" value="ECO:0007669"/>
    <property type="project" value="UniProtKB-SubCell"/>
</dbReference>
<evidence type="ECO:0000256" key="7">
    <source>
        <dbReference type="ARBA" id="ARBA00022741"/>
    </source>
</evidence>
<dbReference type="GO" id="GO:0006508">
    <property type="term" value="P:proteolysis"/>
    <property type="evidence" value="ECO:0007669"/>
    <property type="project" value="UniProtKB-KW"/>
</dbReference>
<keyword evidence="6" id="KW-0548">Nucleotidyltransferase</keyword>
<dbReference type="InterPro" id="IPR043504">
    <property type="entry name" value="Peptidase_S1_PA_chymotrypsin"/>
</dbReference>
<evidence type="ECO:0000256" key="2">
    <source>
        <dbReference type="ARBA" id="ARBA00022484"/>
    </source>
</evidence>
<dbReference type="GO" id="GO:0003968">
    <property type="term" value="F:RNA-directed RNA polymerase activity"/>
    <property type="evidence" value="ECO:0007669"/>
    <property type="project" value="UniProtKB-KW"/>
</dbReference>
<evidence type="ECO:0000256" key="9">
    <source>
        <dbReference type="ARBA" id="ARBA00022801"/>
    </source>
</evidence>
<organism evidence="19">
    <name type="scientific">Beet western yellows virus</name>
    <dbReference type="NCBI Taxonomy" id="12042"/>
    <lineage>
        <taxon>Viruses</taxon>
        <taxon>Riboviria</taxon>
        <taxon>Orthornavirae</taxon>
        <taxon>Pisuviricota</taxon>
        <taxon>Pisoniviricetes</taxon>
        <taxon>Sobelivirales</taxon>
        <taxon>Solemoviridae</taxon>
        <taxon>Polerovirus</taxon>
        <taxon>Polerovirus BWYV</taxon>
    </lineage>
</organism>
<evidence type="ECO:0000259" key="17">
    <source>
        <dbReference type="PROSITE" id="PS50507"/>
    </source>
</evidence>
<keyword evidence="9" id="KW-0378">Hydrolase</keyword>
<proteinExistence type="predicted"/>
<keyword evidence="2" id="KW-0696">RNA-directed RNA polymerase</keyword>
<evidence type="ECO:0000256" key="8">
    <source>
        <dbReference type="ARBA" id="ARBA00022758"/>
    </source>
</evidence>
<feature type="region of interest" description="Disordered" evidence="15">
    <location>
        <begin position="437"/>
        <end position="473"/>
    </location>
</feature>
<evidence type="ECO:0000256" key="15">
    <source>
        <dbReference type="SAM" id="MobiDB-lite"/>
    </source>
</evidence>
<dbReference type="GO" id="GO:0039694">
    <property type="term" value="P:viral RNA genome replication"/>
    <property type="evidence" value="ECO:0007669"/>
    <property type="project" value="InterPro"/>
</dbReference>
<name>A0A077JBN6_9VIRU</name>
<comment type="subcellular location">
    <subcellularLocation>
        <location evidence="1">Membrane</location>
        <topology evidence="1">Multi-pass membrane protein</topology>
    </subcellularLocation>
</comment>
<keyword evidence="7" id="KW-0547">Nucleotide-binding</keyword>
<dbReference type="PRINTS" id="PR00914">
    <property type="entry name" value="LVIRUSRNAPOL"/>
</dbReference>
<evidence type="ECO:0000256" key="16">
    <source>
        <dbReference type="SAM" id="Phobius"/>
    </source>
</evidence>
<dbReference type="SUPFAM" id="SSF56672">
    <property type="entry name" value="DNA/RNA polymerases"/>
    <property type="match status" value="1"/>
</dbReference>
<keyword evidence="11" id="KW-0693">Viral RNA replication</keyword>
<keyword evidence="4" id="KW-0808">Transferase</keyword>
<sequence length="1060" mass="119301">MTTSMLTFFLLASLCSLASSYAGTSIMSPGIANATDWPGYIEPAVPHCTPQVQLTYDCPPSKTLQDYSSHDILQEVWERGLSNTRTFWQEAKENLTNFYQSGVQVLSATSHKYIKLTLRGISYVWSSFIWATLCALWYLVREYTIETLILGWLYVFTVYMVKAVAWIFGASPIFLFNIGLSTLRGISRILWFRRPYNCEKSVEGFLSFKIPQSPPKHSVLQVQHPDGSHAGYATCVMLYNGTTGLLTARHVVSSGCKVTSTRNGNKIPLSEFKVETESSTRDLLLMAGPPNWEGTLACKAVHFQTAPYLCKCKATFFAFNEGAWVSSNAEITGASPCRNFISVLSVTDLGHSGTPYFNGKTLLGVHVGGAKEENANYMAPIPPRAGLTTPNYVFETTAPQGRIFTEEEILGLAEDFSYSEIHSIMAAQKGKAHYDMETAGSSGKREGGRVRRNNRIPQRKHPHSRRKQWRKSPPSCCSYYTEGTLGPRCQAGHIHAPDDEGRPGCWCEIPGHDCFFRRYQRDQRSHPAEDRRSFDREAGRGDPGREGNEETPESRAKKICEQAENFCQYFSSLYRWESGSGKEAPGFEQTGSLPQFYHPKQKGESRWGAKVLQQHPELEAHTRGFGWPQFGAQAELKSLRLQAARWLERAQQVRIPSSEERERVIRKCCEAYKNVKSNGPNATRGNKLSWGNFLEDFKQAVFSLEFDAGIGVPYVAYGKPTHRGWVENHELLPILARLTFIRLQKMLEVRFEDLTPEQLVQQGLCDPIRVFVKGEPHKQSKLDEGRYRLIMSVSLVDQLVARVLFQNQNKREITLWRAVPSKPGFGLSTDEQVAEFIQLLSAQVQVSPPQLINNWRQHLVATDCSGFDWSVSDWLLEDDMEVRNRLTTDLNETTSKLRAAWLKCISNSVLCLSDGTLLAQRVPGVQKSGSYNTSSSNSRIRVMAAFHCGAEWAMAMGDDALESVSTDLGKYAALGFKVEESSKLEFCSHIFEREDLAIPVNKAKMIYKLIHGYEPECGNAEVLVNYLTACFAILNELRSDPQMVQTLYTWLVEPVQPQNN</sequence>
<evidence type="ECO:0000313" key="19">
    <source>
        <dbReference type="EMBL" id="BAP16754.1"/>
    </source>
</evidence>
<evidence type="ECO:0000256" key="14">
    <source>
        <dbReference type="ARBA" id="ARBA00048744"/>
    </source>
</evidence>
<reference evidence="19" key="1">
    <citation type="journal article" date="2014" name="Kita Nihon Byogaichu Kenkyukaiho">
        <title>Molecular Phylogenetic Analysis of Beet western yellows virus Isolated in Hokkaido.</title>
        <authorList>
            <person name="Ueda S."/>
            <person name="Miyake N."/>
            <person name="Yasuoka S."/>
            <person name="Iketani M."/>
            <person name="Takahashi H."/>
        </authorList>
    </citation>
    <scope>NUCLEOTIDE SEQUENCE</scope>
    <source>
        <strain evidence="19">BWYV-Shimizu</strain>
    </source>
</reference>
<keyword evidence="13 16" id="KW-0472">Membrane</keyword>
<feature type="transmembrane region" description="Helical" evidence="16">
    <location>
        <begin position="120"/>
        <end position="140"/>
    </location>
</feature>
<dbReference type="GO" id="GO:0003723">
    <property type="term" value="F:RNA binding"/>
    <property type="evidence" value="ECO:0007669"/>
    <property type="project" value="InterPro"/>
</dbReference>
<accession>A0A077JBN6</accession>
<evidence type="ECO:0000256" key="1">
    <source>
        <dbReference type="ARBA" id="ARBA00004141"/>
    </source>
</evidence>
<keyword evidence="10" id="KW-0720">Serine protease</keyword>
<feature type="transmembrane region" description="Helical" evidence="16">
    <location>
        <begin position="152"/>
        <end position="176"/>
    </location>
</feature>
<evidence type="ECO:0000256" key="10">
    <source>
        <dbReference type="ARBA" id="ARBA00022825"/>
    </source>
</evidence>
<dbReference type="Gene3D" id="2.40.10.10">
    <property type="entry name" value="Trypsin-like serine proteases"/>
    <property type="match status" value="2"/>
</dbReference>
<dbReference type="EMBL" id="AB903032">
    <property type="protein sequence ID" value="BAP16754.1"/>
    <property type="molecule type" value="Genomic_RNA"/>
</dbReference>
<dbReference type="GO" id="GO:0075523">
    <property type="term" value="P:viral translational frameshifting"/>
    <property type="evidence" value="ECO:0007669"/>
    <property type="project" value="UniProtKB-KW"/>
</dbReference>
<dbReference type="Pfam" id="PF02122">
    <property type="entry name" value="Peptidase_S39"/>
    <property type="match status" value="1"/>
</dbReference>
<dbReference type="InterPro" id="IPR001795">
    <property type="entry name" value="RNA-dir_pol_luteovirus"/>
</dbReference>
<dbReference type="InterPro" id="IPR000382">
    <property type="entry name" value="Peptidase_S39B_luteovirus"/>
</dbReference>
<evidence type="ECO:0000256" key="6">
    <source>
        <dbReference type="ARBA" id="ARBA00022695"/>
    </source>
</evidence>
<dbReference type="InterPro" id="IPR009003">
    <property type="entry name" value="Peptidase_S1_PA"/>
</dbReference>
<dbReference type="GO" id="GO:0006351">
    <property type="term" value="P:DNA-templated transcription"/>
    <property type="evidence" value="ECO:0007669"/>
    <property type="project" value="InterPro"/>
</dbReference>
<dbReference type="InterPro" id="IPR007094">
    <property type="entry name" value="RNA-dir_pol_PSvirus"/>
</dbReference>
<keyword evidence="8" id="KW-0688">Ribosomal frameshifting</keyword>
<keyword evidence="3" id="KW-0645">Protease</keyword>
<evidence type="ECO:0000256" key="11">
    <source>
        <dbReference type="ARBA" id="ARBA00022953"/>
    </source>
</evidence>
<feature type="region of interest" description="Disordered" evidence="15">
    <location>
        <begin position="525"/>
        <end position="555"/>
    </location>
</feature>
<dbReference type="PROSITE" id="PS50507">
    <property type="entry name" value="RDRP_SSRNA_POS"/>
    <property type="match status" value="1"/>
</dbReference>
<protein>
    <submittedName>
        <fullName evidence="19">p1 protein-P2 fusion protein</fullName>
    </submittedName>
</protein>
<feature type="compositionally biased region" description="Basic residues" evidence="15">
    <location>
        <begin position="450"/>
        <end position="470"/>
    </location>
</feature>
<evidence type="ECO:0000256" key="4">
    <source>
        <dbReference type="ARBA" id="ARBA00022679"/>
    </source>
</evidence>
<evidence type="ECO:0000259" key="18">
    <source>
        <dbReference type="PROSITE" id="PS51868"/>
    </source>
</evidence>
<dbReference type="SUPFAM" id="SSF50494">
    <property type="entry name" value="Trypsin-like serine proteases"/>
    <property type="match status" value="1"/>
</dbReference>
<dbReference type="PROSITE" id="PS51868">
    <property type="entry name" value="PEPTIDASE_S39"/>
    <property type="match status" value="1"/>
</dbReference>
<keyword evidence="5 16" id="KW-0812">Transmembrane</keyword>
<dbReference type="GO" id="GO:0004252">
    <property type="term" value="F:serine-type endopeptidase activity"/>
    <property type="evidence" value="ECO:0007669"/>
    <property type="project" value="InterPro"/>
</dbReference>
<evidence type="ECO:0000256" key="12">
    <source>
        <dbReference type="ARBA" id="ARBA00022989"/>
    </source>
</evidence>
<dbReference type="InterPro" id="IPR043502">
    <property type="entry name" value="DNA/RNA_pol_sf"/>
</dbReference>
<dbReference type="Pfam" id="PF02123">
    <property type="entry name" value="RdRP_4"/>
    <property type="match status" value="1"/>
</dbReference>
<keyword evidence="12 16" id="KW-1133">Transmembrane helix</keyword>
<evidence type="ECO:0000256" key="3">
    <source>
        <dbReference type="ARBA" id="ARBA00022670"/>
    </source>
</evidence>
<evidence type="ECO:0000256" key="13">
    <source>
        <dbReference type="ARBA" id="ARBA00023136"/>
    </source>
</evidence>
<feature type="domain" description="Peptidase S39" evidence="18">
    <location>
        <begin position="202"/>
        <end position="395"/>
    </location>
</feature>
<comment type="catalytic activity">
    <reaction evidence="14">
        <text>RNA(n) + a ribonucleoside 5'-triphosphate = RNA(n+1) + diphosphate</text>
        <dbReference type="Rhea" id="RHEA:21248"/>
        <dbReference type="Rhea" id="RHEA-COMP:14527"/>
        <dbReference type="Rhea" id="RHEA-COMP:17342"/>
        <dbReference type="ChEBI" id="CHEBI:33019"/>
        <dbReference type="ChEBI" id="CHEBI:61557"/>
        <dbReference type="ChEBI" id="CHEBI:140395"/>
        <dbReference type="EC" id="2.7.7.48"/>
    </reaction>
</comment>
<evidence type="ECO:0000256" key="5">
    <source>
        <dbReference type="ARBA" id="ARBA00022692"/>
    </source>
</evidence>